<evidence type="ECO:0000256" key="1">
    <source>
        <dbReference type="SAM" id="MobiDB-lite"/>
    </source>
</evidence>
<evidence type="ECO:0000313" key="2">
    <source>
        <dbReference type="Proteomes" id="UP000095280"/>
    </source>
</evidence>
<organism evidence="2 3">
    <name type="scientific">Macrostomum lignano</name>
    <dbReference type="NCBI Taxonomy" id="282301"/>
    <lineage>
        <taxon>Eukaryota</taxon>
        <taxon>Metazoa</taxon>
        <taxon>Spiralia</taxon>
        <taxon>Lophotrochozoa</taxon>
        <taxon>Platyhelminthes</taxon>
        <taxon>Rhabditophora</taxon>
        <taxon>Macrostomorpha</taxon>
        <taxon>Macrostomida</taxon>
        <taxon>Macrostomidae</taxon>
        <taxon>Macrostomum</taxon>
    </lineage>
</organism>
<keyword evidence="2" id="KW-1185">Reference proteome</keyword>
<evidence type="ECO:0000313" key="3">
    <source>
        <dbReference type="WBParaSite" id="maker-unitig_20716-snap-gene-0.2-mRNA-1"/>
    </source>
</evidence>
<sequence length="170" mass="18465">SSKDSSKASAKNKRSNKSKSKKQVEVLVGFFRSLASSFPVRRPRILSSSSSSSSSSFPPVSRRFAFVYGGLAIRVTRLTRNVARAHLEEIFGMYGALRRIDIPPTGSTGADSRASPSLSLNRRRSGRRLSAHGRRADRWSGDSGTTTPEAAGGLRRLVELGDEGGRVREI</sequence>
<feature type="region of interest" description="Disordered" evidence="1">
    <location>
        <begin position="105"/>
        <end position="170"/>
    </location>
</feature>
<feature type="compositionally biased region" description="Basic and acidic residues" evidence="1">
    <location>
        <begin position="156"/>
        <end position="170"/>
    </location>
</feature>
<dbReference type="AlphaFoldDB" id="A0A1I8F4X8"/>
<protein>
    <submittedName>
        <fullName evidence="3">RRM domain-containing protein</fullName>
    </submittedName>
</protein>
<dbReference type="WBParaSite" id="maker-unitig_20716-snap-gene-0.2-mRNA-1">
    <property type="protein sequence ID" value="maker-unitig_20716-snap-gene-0.2-mRNA-1"/>
    <property type="gene ID" value="maker-unitig_20716-snap-gene-0.2"/>
</dbReference>
<dbReference type="Proteomes" id="UP000095280">
    <property type="component" value="Unplaced"/>
</dbReference>
<feature type="region of interest" description="Disordered" evidence="1">
    <location>
        <begin position="1"/>
        <end position="22"/>
    </location>
</feature>
<feature type="compositionally biased region" description="Basic residues" evidence="1">
    <location>
        <begin position="10"/>
        <end position="21"/>
    </location>
</feature>
<accession>A0A1I8F4X8</accession>
<reference evidence="3" key="1">
    <citation type="submission" date="2016-11" db="UniProtKB">
        <authorList>
            <consortium name="WormBaseParasite"/>
        </authorList>
    </citation>
    <scope>IDENTIFICATION</scope>
</reference>
<proteinExistence type="predicted"/>
<name>A0A1I8F4X8_9PLAT</name>
<feature type="compositionally biased region" description="Basic residues" evidence="1">
    <location>
        <begin position="121"/>
        <end position="133"/>
    </location>
</feature>